<name>A0AAD6CRC7_9EURO</name>
<comment type="caution">
    <text evidence="10">The sequence shown here is derived from an EMBL/GenBank/DDBJ whole genome shotgun (WGS) entry which is preliminary data.</text>
</comment>
<dbReference type="GO" id="GO:0047596">
    <property type="term" value="F:6-methylsalicylate decarboxylase activity"/>
    <property type="evidence" value="ECO:0007669"/>
    <property type="project" value="UniProtKB-EC"/>
</dbReference>
<dbReference type="Gene3D" id="3.20.20.140">
    <property type="entry name" value="Metal-dependent hydrolases"/>
    <property type="match status" value="1"/>
</dbReference>
<feature type="domain" description="Amidohydrolase-related" evidence="9">
    <location>
        <begin position="4"/>
        <end position="313"/>
    </location>
</feature>
<evidence type="ECO:0000256" key="5">
    <source>
        <dbReference type="ARBA" id="ARBA00023239"/>
    </source>
</evidence>
<keyword evidence="5 8" id="KW-0456">Lyase</keyword>
<evidence type="ECO:0000256" key="2">
    <source>
        <dbReference type="ARBA" id="ARBA00022723"/>
    </source>
</evidence>
<organism evidence="10 11">
    <name type="scientific">Penicillium frequentans</name>
    <dbReference type="NCBI Taxonomy" id="3151616"/>
    <lineage>
        <taxon>Eukaryota</taxon>
        <taxon>Fungi</taxon>
        <taxon>Dikarya</taxon>
        <taxon>Ascomycota</taxon>
        <taxon>Pezizomycotina</taxon>
        <taxon>Eurotiomycetes</taxon>
        <taxon>Eurotiomycetidae</taxon>
        <taxon>Eurotiales</taxon>
        <taxon>Aspergillaceae</taxon>
        <taxon>Penicillium</taxon>
    </lineage>
</organism>
<keyword evidence="3 8" id="KW-0210">Decarboxylase</keyword>
<proteinExistence type="inferred from homology"/>
<dbReference type="GO" id="GO:0019748">
    <property type="term" value="P:secondary metabolic process"/>
    <property type="evidence" value="ECO:0007669"/>
    <property type="project" value="TreeGrafter"/>
</dbReference>
<dbReference type="AlphaFoldDB" id="A0AAD6CRC7"/>
<evidence type="ECO:0000313" key="11">
    <source>
        <dbReference type="Proteomes" id="UP001220324"/>
    </source>
</evidence>
<reference evidence="10 11" key="1">
    <citation type="journal article" date="2023" name="IMA Fungus">
        <title>Comparative genomic study of the Penicillium genus elucidates a diverse pangenome and 15 lateral gene transfer events.</title>
        <authorList>
            <person name="Petersen C."/>
            <person name="Sorensen T."/>
            <person name="Nielsen M.R."/>
            <person name="Sondergaard T.E."/>
            <person name="Sorensen J.L."/>
            <person name="Fitzpatrick D.A."/>
            <person name="Frisvad J.C."/>
            <person name="Nielsen K.L."/>
        </authorList>
    </citation>
    <scope>NUCLEOTIDE SEQUENCE [LARGE SCALE GENOMIC DNA]</scope>
    <source>
        <strain evidence="10 11">IBT 35679</strain>
    </source>
</reference>
<dbReference type="GO" id="GO:0046872">
    <property type="term" value="F:metal ion binding"/>
    <property type="evidence" value="ECO:0007669"/>
    <property type="project" value="UniProtKB-KW"/>
</dbReference>
<dbReference type="Proteomes" id="UP001220324">
    <property type="component" value="Unassembled WGS sequence"/>
</dbReference>
<dbReference type="SUPFAM" id="SSF51556">
    <property type="entry name" value="Metallo-dependent hydrolases"/>
    <property type="match status" value="1"/>
</dbReference>
<keyword evidence="11" id="KW-1185">Reference proteome</keyword>
<dbReference type="PANTHER" id="PTHR21240">
    <property type="entry name" value="2-AMINO-3-CARBOXYLMUCONATE-6-SEMIALDEHYDE DECARBOXYLASE"/>
    <property type="match status" value="1"/>
</dbReference>
<keyword evidence="2" id="KW-0479">Metal-binding</keyword>
<dbReference type="InterPro" id="IPR032466">
    <property type="entry name" value="Metal_Hydrolase"/>
</dbReference>
<keyword evidence="4" id="KW-0862">Zinc</keyword>
<dbReference type="EMBL" id="JAQIZZ010000007">
    <property type="protein sequence ID" value="KAJ5533634.1"/>
    <property type="molecule type" value="Genomic_DNA"/>
</dbReference>
<accession>A0AAD6CRC7</accession>
<dbReference type="PANTHER" id="PTHR21240:SF29">
    <property type="entry name" value="AMIDOHYDROLASE-RELATED DOMAIN-CONTAINING PROTEIN"/>
    <property type="match status" value="1"/>
</dbReference>
<evidence type="ECO:0000256" key="1">
    <source>
        <dbReference type="ARBA" id="ARBA00005871"/>
    </source>
</evidence>
<evidence type="ECO:0000256" key="3">
    <source>
        <dbReference type="ARBA" id="ARBA00022793"/>
    </source>
</evidence>
<dbReference type="InterPro" id="IPR032465">
    <property type="entry name" value="ACMSD"/>
</dbReference>
<comment type="similarity">
    <text evidence="1">Belongs to the metallo-dependent hydrolases superfamily. ACMSD family.</text>
</comment>
<dbReference type="GO" id="GO:0016787">
    <property type="term" value="F:hydrolase activity"/>
    <property type="evidence" value="ECO:0007669"/>
    <property type="project" value="InterPro"/>
</dbReference>
<sequence>MSKIDVHHHFYPPVFTKALEKSGGDPSGWYIPEWSLEADQKLGTAIGNGTTILSMTAPGACIEKDAVAAAHLARASNEYAAAIRDAHPKSYGFFASLPSLLDTKASLDELAYSLDILGADGVLLFTRYGKDNHYLGHPDLKPIWEELNRRQVVVFVHPTHAVDTKPVNSHLPQPMFDYPQETGRTAMDLITNGILRAYPEVKIILSHAGGTLPWLINRSSALLPHTPMDIGLSTEEILGEARKFYFDTALSASHDMLDLLYKIADPRHVLFGCDYPNAPVPSIQLFRERFDSYGHLEGAHAQVTRENALRILPRLKQRLSQ</sequence>
<evidence type="ECO:0000256" key="6">
    <source>
        <dbReference type="ARBA" id="ARBA00036832"/>
    </source>
</evidence>
<evidence type="ECO:0000256" key="8">
    <source>
        <dbReference type="RuleBase" id="RU366045"/>
    </source>
</evidence>
<protein>
    <recommendedName>
        <fullName evidence="7">6-methylsalicylate decarboxylase</fullName>
        <ecNumber evidence="7">4.1.1.52</ecNumber>
    </recommendedName>
</protein>
<dbReference type="EC" id="4.1.1.52" evidence="7"/>
<evidence type="ECO:0000256" key="7">
    <source>
        <dbReference type="ARBA" id="ARBA00038889"/>
    </source>
</evidence>
<evidence type="ECO:0000259" key="9">
    <source>
        <dbReference type="Pfam" id="PF04909"/>
    </source>
</evidence>
<evidence type="ECO:0000256" key="4">
    <source>
        <dbReference type="ARBA" id="ARBA00022833"/>
    </source>
</evidence>
<dbReference type="Pfam" id="PF04909">
    <property type="entry name" value="Amidohydro_2"/>
    <property type="match status" value="1"/>
</dbReference>
<gene>
    <name evidence="10" type="ORF">N7494_010186</name>
</gene>
<dbReference type="GO" id="GO:0005829">
    <property type="term" value="C:cytosol"/>
    <property type="evidence" value="ECO:0007669"/>
    <property type="project" value="TreeGrafter"/>
</dbReference>
<comment type="catalytic activity">
    <reaction evidence="6">
        <text>6-methylsalicylate + H(+) = 3-methylphenol + CO2</text>
        <dbReference type="Rhea" id="RHEA:23112"/>
        <dbReference type="ChEBI" id="CHEBI:15378"/>
        <dbReference type="ChEBI" id="CHEBI:16526"/>
        <dbReference type="ChEBI" id="CHEBI:17231"/>
        <dbReference type="ChEBI" id="CHEBI:36658"/>
        <dbReference type="EC" id="4.1.1.52"/>
    </reaction>
    <physiologicalReaction direction="left-to-right" evidence="6">
        <dbReference type="Rhea" id="RHEA:23113"/>
    </physiologicalReaction>
</comment>
<evidence type="ECO:0000313" key="10">
    <source>
        <dbReference type="EMBL" id="KAJ5533634.1"/>
    </source>
</evidence>
<dbReference type="InterPro" id="IPR006680">
    <property type="entry name" value="Amidohydro-rel"/>
</dbReference>